<dbReference type="AlphaFoldDB" id="A0A365QRP5"/>
<evidence type="ECO:0000313" key="2">
    <source>
        <dbReference type="Proteomes" id="UP000252458"/>
    </source>
</evidence>
<dbReference type="Proteomes" id="UP000252458">
    <property type="component" value="Unassembled WGS sequence"/>
</dbReference>
<reference evidence="1 2" key="1">
    <citation type="submission" date="2018-06" db="EMBL/GenBank/DDBJ databases">
        <title>Draft genome sequence of Burkholderia reimsis strain BE51 isolated from a French agricultural soil.</title>
        <authorList>
            <person name="Esmaeel Q."/>
        </authorList>
    </citation>
    <scope>NUCLEOTIDE SEQUENCE [LARGE SCALE GENOMIC DNA]</scope>
    <source>
        <strain evidence="1 2">BE51</strain>
    </source>
</reference>
<gene>
    <name evidence="1" type="ORF">DPV79_21525</name>
</gene>
<evidence type="ECO:0008006" key="3">
    <source>
        <dbReference type="Google" id="ProtNLM"/>
    </source>
</evidence>
<name>A0A365QRP5_9BURK</name>
<sequence>MNGVVRLVVESDKVPALRQIFADRDHLISAVQMPVESRSHISIVEAARRLGVKQEVMYHLINIGLFSTRTGKLRRRAAQVVDADELKKFSQQFLPLSTVARAMGISARQAPSWAREHGIEIVTGPSVDGGRQYWIRKPVDWDGFAGIESDD</sequence>
<proteinExistence type="predicted"/>
<accession>A0A365QRP5</accession>
<protein>
    <recommendedName>
        <fullName evidence="3">Helix-turn-helix domain-containing protein</fullName>
    </recommendedName>
</protein>
<organism evidence="1 2">
    <name type="scientific">Burkholderia reimsis</name>
    <dbReference type="NCBI Taxonomy" id="2234132"/>
    <lineage>
        <taxon>Bacteria</taxon>
        <taxon>Pseudomonadati</taxon>
        <taxon>Pseudomonadota</taxon>
        <taxon>Betaproteobacteria</taxon>
        <taxon>Burkholderiales</taxon>
        <taxon>Burkholderiaceae</taxon>
        <taxon>Burkholderia</taxon>
    </lineage>
</organism>
<dbReference type="EMBL" id="QMFZ01000019">
    <property type="protein sequence ID" value="RBB37269.1"/>
    <property type="molecule type" value="Genomic_DNA"/>
</dbReference>
<keyword evidence="2" id="KW-1185">Reference proteome</keyword>
<evidence type="ECO:0000313" key="1">
    <source>
        <dbReference type="EMBL" id="RBB37269.1"/>
    </source>
</evidence>
<comment type="caution">
    <text evidence="1">The sequence shown here is derived from an EMBL/GenBank/DDBJ whole genome shotgun (WGS) entry which is preliminary data.</text>
</comment>